<evidence type="ECO:0000313" key="2">
    <source>
        <dbReference type="Proteomes" id="UP001497525"/>
    </source>
</evidence>
<dbReference type="Proteomes" id="UP001497525">
    <property type="component" value="Unassembled WGS sequence"/>
</dbReference>
<proteinExistence type="predicted"/>
<name>A0AAV2T8X2_CALDB</name>
<protein>
    <submittedName>
        <fullName evidence="1">Uncharacterized protein</fullName>
    </submittedName>
</protein>
<comment type="caution">
    <text evidence="1">The sequence shown here is derived from an EMBL/GenBank/DDBJ whole genome shotgun (WGS) entry which is preliminary data.</text>
</comment>
<gene>
    <name evidence="1" type="ORF">CDAUBV1_LOCUS5548</name>
</gene>
<dbReference type="AlphaFoldDB" id="A0AAV2T8X2"/>
<sequence length="89" mass="10320">MCVNPYSVICGDRREHGEMQLSELIPWRKKLLLNTVEALYALWMYELNETIYLPSISSLIGRSLVHGNNTLQLRIYNSTDRKANSSFDK</sequence>
<organism evidence="1 2">
    <name type="scientific">Calicophoron daubneyi</name>
    <name type="common">Rumen fluke</name>
    <name type="synonym">Paramphistomum daubneyi</name>
    <dbReference type="NCBI Taxonomy" id="300641"/>
    <lineage>
        <taxon>Eukaryota</taxon>
        <taxon>Metazoa</taxon>
        <taxon>Spiralia</taxon>
        <taxon>Lophotrochozoa</taxon>
        <taxon>Platyhelminthes</taxon>
        <taxon>Trematoda</taxon>
        <taxon>Digenea</taxon>
        <taxon>Plagiorchiida</taxon>
        <taxon>Pronocephalata</taxon>
        <taxon>Paramphistomoidea</taxon>
        <taxon>Paramphistomidae</taxon>
        <taxon>Calicophoron</taxon>
    </lineage>
</organism>
<evidence type="ECO:0000313" key="1">
    <source>
        <dbReference type="EMBL" id="CAL5132706.1"/>
    </source>
</evidence>
<dbReference type="EMBL" id="CAXLJL010000134">
    <property type="protein sequence ID" value="CAL5132706.1"/>
    <property type="molecule type" value="Genomic_DNA"/>
</dbReference>
<accession>A0AAV2T8X2</accession>
<reference evidence="1" key="1">
    <citation type="submission" date="2024-06" db="EMBL/GenBank/DDBJ databases">
        <authorList>
            <person name="Liu X."/>
            <person name="Lenzi L."/>
            <person name="Haldenby T S."/>
            <person name="Uol C."/>
        </authorList>
    </citation>
    <scope>NUCLEOTIDE SEQUENCE</scope>
</reference>